<evidence type="ECO:0000256" key="5">
    <source>
        <dbReference type="ARBA" id="ARBA00023002"/>
    </source>
</evidence>
<comment type="subcellular location">
    <subcellularLocation>
        <location evidence="1">Cell envelope</location>
    </subcellularLocation>
</comment>
<comment type="caution">
    <text evidence="8">The sequence shown here is derived from an EMBL/GenBank/DDBJ whole genome shotgun (WGS) entry which is preliminary data.</text>
</comment>
<dbReference type="InterPro" id="IPR004852">
    <property type="entry name" value="Di-haem_cyt_c_peroxidsae"/>
</dbReference>
<name>X1QDQ0_9ZZZZ</name>
<dbReference type="GO" id="GO:0020037">
    <property type="term" value="F:heme binding"/>
    <property type="evidence" value="ECO:0007669"/>
    <property type="project" value="InterPro"/>
</dbReference>
<dbReference type="GO" id="GO:0009055">
    <property type="term" value="F:electron transfer activity"/>
    <property type="evidence" value="ECO:0007669"/>
    <property type="project" value="InterPro"/>
</dbReference>
<feature type="domain" description="Cytochrome c" evidence="7">
    <location>
        <begin position="49"/>
        <end position="128"/>
    </location>
</feature>
<dbReference type="AlphaFoldDB" id="X1QDQ0"/>
<feature type="non-terminal residue" evidence="8">
    <location>
        <position position="128"/>
    </location>
</feature>
<evidence type="ECO:0000256" key="2">
    <source>
        <dbReference type="ARBA" id="ARBA00022617"/>
    </source>
</evidence>
<evidence type="ECO:0000256" key="4">
    <source>
        <dbReference type="ARBA" id="ARBA00022729"/>
    </source>
</evidence>
<keyword evidence="6" id="KW-0408">Iron</keyword>
<dbReference type="EMBL" id="BARV01033696">
    <property type="protein sequence ID" value="GAI52946.1"/>
    <property type="molecule type" value="Genomic_DNA"/>
</dbReference>
<dbReference type="GO" id="GO:0046872">
    <property type="term" value="F:metal ion binding"/>
    <property type="evidence" value="ECO:0007669"/>
    <property type="project" value="UniProtKB-KW"/>
</dbReference>
<dbReference type="InterPro" id="IPR036909">
    <property type="entry name" value="Cyt_c-like_dom_sf"/>
</dbReference>
<dbReference type="InterPro" id="IPR051395">
    <property type="entry name" value="Cytochrome_c_Peroxidase/MauG"/>
</dbReference>
<evidence type="ECO:0000256" key="1">
    <source>
        <dbReference type="ARBA" id="ARBA00004196"/>
    </source>
</evidence>
<dbReference type="Gene3D" id="1.10.760.10">
    <property type="entry name" value="Cytochrome c-like domain"/>
    <property type="match status" value="1"/>
</dbReference>
<accession>X1QDQ0</accession>
<dbReference type="InterPro" id="IPR009056">
    <property type="entry name" value="Cyt_c-like_dom"/>
</dbReference>
<evidence type="ECO:0000313" key="8">
    <source>
        <dbReference type="EMBL" id="GAI52946.1"/>
    </source>
</evidence>
<evidence type="ECO:0000259" key="7">
    <source>
        <dbReference type="PROSITE" id="PS51007"/>
    </source>
</evidence>
<gene>
    <name evidence="8" type="ORF">S06H3_52915</name>
</gene>
<sequence>MTVRASILGLLQVATWSIGLSLVAYCQPSQIGLGLPSHPPSMDASRANAMAELGQKLFFDKRLSADGSISCASCHQPDRAFNDGQRTSQGFNGCVGARNAPSLLNAGLMKTQFWDGRRASLEAQALDP</sequence>
<keyword evidence="2" id="KW-0349">Heme</keyword>
<dbReference type="PROSITE" id="PS51007">
    <property type="entry name" value="CYTC"/>
    <property type="match status" value="1"/>
</dbReference>
<keyword evidence="3" id="KW-0479">Metal-binding</keyword>
<dbReference type="PANTHER" id="PTHR30600">
    <property type="entry name" value="CYTOCHROME C PEROXIDASE-RELATED"/>
    <property type="match status" value="1"/>
</dbReference>
<dbReference type="GO" id="GO:0004130">
    <property type="term" value="F:cytochrome-c peroxidase activity"/>
    <property type="evidence" value="ECO:0007669"/>
    <property type="project" value="TreeGrafter"/>
</dbReference>
<evidence type="ECO:0000256" key="3">
    <source>
        <dbReference type="ARBA" id="ARBA00022723"/>
    </source>
</evidence>
<dbReference type="GO" id="GO:0030313">
    <property type="term" value="C:cell envelope"/>
    <property type="evidence" value="ECO:0007669"/>
    <property type="project" value="UniProtKB-SubCell"/>
</dbReference>
<keyword evidence="5" id="KW-0560">Oxidoreductase</keyword>
<protein>
    <recommendedName>
        <fullName evidence="7">Cytochrome c domain-containing protein</fullName>
    </recommendedName>
</protein>
<dbReference type="Pfam" id="PF03150">
    <property type="entry name" value="CCP_MauG"/>
    <property type="match status" value="1"/>
</dbReference>
<dbReference type="SUPFAM" id="SSF46626">
    <property type="entry name" value="Cytochrome c"/>
    <property type="match status" value="1"/>
</dbReference>
<dbReference type="PANTHER" id="PTHR30600:SF10">
    <property type="entry name" value="BLL6722 PROTEIN"/>
    <property type="match status" value="1"/>
</dbReference>
<evidence type="ECO:0000256" key="6">
    <source>
        <dbReference type="ARBA" id="ARBA00023004"/>
    </source>
</evidence>
<organism evidence="8">
    <name type="scientific">marine sediment metagenome</name>
    <dbReference type="NCBI Taxonomy" id="412755"/>
    <lineage>
        <taxon>unclassified sequences</taxon>
        <taxon>metagenomes</taxon>
        <taxon>ecological metagenomes</taxon>
    </lineage>
</organism>
<reference evidence="8" key="1">
    <citation type="journal article" date="2014" name="Front. Microbiol.">
        <title>High frequency of phylogenetically diverse reductive dehalogenase-homologous genes in deep subseafloor sedimentary metagenomes.</title>
        <authorList>
            <person name="Kawai M."/>
            <person name="Futagami T."/>
            <person name="Toyoda A."/>
            <person name="Takaki Y."/>
            <person name="Nishi S."/>
            <person name="Hori S."/>
            <person name="Arai W."/>
            <person name="Tsubouchi T."/>
            <person name="Morono Y."/>
            <person name="Uchiyama I."/>
            <person name="Ito T."/>
            <person name="Fujiyama A."/>
            <person name="Inagaki F."/>
            <person name="Takami H."/>
        </authorList>
    </citation>
    <scope>NUCLEOTIDE SEQUENCE</scope>
    <source>
        <strain evidence="8">Expedition CK06-06</strain>
    </source>
</reference>
<proteinExistence type="predicted"/>
<keyword evidence="4" id="KW-0732">Signal</keyword>